<evidence type="ECO:0000313" key="15">
    <source>
        <dbReference type="EMBL" id="CAH2267046.1"/>
    </source>
</evidence>
<dbReference type="EMBL" id="CAKXAJ010026340">
    <property type="protein sequence ID" value="CAH2267046.1"/>
    <property type="molecule type" value="Genomic_DNA"/>
</dbReference>
<keyword evidence="11" id="KW-0539">Nucleus</keyword>
<feature type="domain" description="C2H2-type" evidence="14">
    <location>
        <begin position="961"/>
        <end position="988"/>
    </location>
</feature>
<dbReference type="GO" id="GO:0001228">
    <property type="term" value="F:DNA-binding transcription activator activity, RNA polymerase II-specific"/>
    <property type="evidence" value="ECO:0007669"/>
    <property type="project" value="TreeGrafter"/>
</dbReference>
<dbReference type="PROSITE" id="PS00028">
    <property type="entry name" value="ZINC_FINGER_C2H2_1"/>
    <property type="match status" value="15"/>
</dbReference>
<keyword evidence="4" id="KW-0479">Metal-binding</keyword>
<dbReference type="FunFam" id="3.30.160.60:FF:001839">
    <property type="entry name" value="Uncharacterized protein"/>
    <property type="match status" value="1"/>
</dbReference>
<dbReference type="InterPro" id="IPR036236">
    <property type="entry name" value="Znf_C2H2_sf"/>
</dbReference>
<feature type="domain" description="C2H2-type" evidence="14">
    <location>
        <begin position="455"/>
        <end position="482"/>
    </location>
</feature>
<evidence type="ECO:0000256" key="13">
    <source>
        <dbReference type="PROSITE-ProRule" id="PRU00042"/>
    </source>
</evidence>
<dbReference type="FunFam" id="3.30.160.60:FF:000614">
    <property type="entry name" value="Zinc finger protein 142"/>
    <property type="match status" value="5"/>
</dbReference>
<dbReference type="FunFam" id="3.30.160.60:FF:000065">
    <property type="entry name" value="B-cell CLL/lymphoma 6, member B"/>
    <property type="match status" value="1"/>
</dbReference>
<evidence type="ECO:0000256" key="12">
    <source>
        <dbReference type="ARBA" id="ARBA00068876"/>
    </source>
</evidence>
<feature type="domain" description="C2H2-type" evidence="14">
    <location>
        <begin position="291"/>
        <end position="318"/>
    </location>
</feature>
<evidence type="ECO:0000256" key="7">
    <source>
        <dbReference type="ARBA" id="ARBA00022833"/>
    </source>
</evidence>
<dbReference type="FunFam" id="3.30.160.60:FF:000145">
    <property type="entry name" value="Zinc finger protein 574"/>
    <property type="match status" value="1"/>
</dbReference>
<feature type="domain" description="C2H2-type" evidence="14">
    <location>
        <begin position="1017"/>
        <end position="1041"/>
    </location>
</feature>
<dbReference type="Gene3D" id="3.30.160.60">
    <property type="entry name" value="Classic Zinc Finger"/>
    <property type="match status" value="18"/>
</dbReference>
<comment type="caution">
    <text evidence="15">The sequence shown here is derived from an EMBL/GenBank/DDBJ whole genome shotgun (WGS) entry which is preliminary data.</text>
</comment>
<dbReference type="SUPFAM" id="SSF57667">
    <property type="entry name" value="beta-beta-alpha zinc fingers"/>
    <property type="match status" value="11"/>
</dbReference>
<dbReference type="AlphaFoldDB" id="A0A8S4SG59"/>
<sequence length="1041" mass="118509">MLGSDPCDINDFHIDIPFEDLLTELEETDLFRNEDLKQAETLNKKFVIAFENGEIEEEQSPDENELPTFGCTNCYEEFILEKEYNEHDCMHLQSGDGESNDTESSRCETSNDTEIWQALQDLEEILYPAADLPQAPVPVAPQPIEVEEVENFEIKVPPAEETPPAQHVLNHAGINDKQPENNIRANININPSYTNCVFILGDVTLNINNVSKASQSNDASETDETASETAVAKPFQCHVCDYKGTYYHNFRRHVKTHSGEKPYSCKYCDFKCALKHGLVLHMRAHSGERPYSCKQCEYRGSNSYALLTHVRTHTGEKPYTCEQITMEYVENIKCAKNKLKCNISPPLETHHCDHIEGQPDEGTLTVSKEAINTFVETVVVKEEKNCNNMVLDEAYNNEYIFPDEKDFISKHSIMLETKPLDFALCNAQKPVATSSADAEKVYGKNYQLKYERETFECRLCYAAFTNENDYNGHTSIHIQNGDMDGIISHADDLRTAMSSIRDSSHLTEHKYAVQKLDGVTYNSPYLSGTLQAPLPATITKIKLPPTEEAECKHMLEIDIATRCQTIGRDYPATVKIEPLSKDLKNYKHSLSDTHQKASFSNNFVDVQLKKSPENSLLEPTARKWFACDICQKQFKRKNILVNHIKIHTGEKPFSCTRCGYKCARKGLLKNHMLTHTGEKPFSCKFCDYRSAQNSALVMHMRTHTGEKPYSCRLCEYKCARKGSLVFHMRTHTGEKPFSCELCDYKCKAKYGIICHMRVHTGEKPISCELCQFKCVRNSSLVKHMRTHTGEKPFACSFCDFKCALKSYLVIHMRIHTGEKPFSCTLCDYKCIRNSQLTSHMRIHTGEKPYSCKLCDFKSAESSVLVTHMATHTGVKPFACNSCDYKCVKKSYLVRHMVIHSGEKPYSCNLCDYKCALKGNLGLHMATHSGEKPYSCKLCEYKCSCKGSLVKHMKTHSGDKPFSCALCKFKCVQNSDLVKHMRTHTGEKPFPCDVCEYKCSNKAYLMKHMTIHTGVKPFSCKRCEYKTAHKSKLVCHMRTHKD</sequence>
<dbReference type="GO" id="GO:0005634">
    <property type="term" value="C:nucleus"/>
    <property type="evidence" value="ECO:0007669"/>
    <property type="project" value="UniProtKB-SubCell"/>
</dbReference>
<feature type="domain" description="C2H2-type" evidence="14">
    <location>
        <begin position="989"/>
        <end position="1016"/>
    </location>
</feature>
<dbReference type="PANTHER" id="PTHR24393">
    <property type="entry name" value="ZINC FINGER PROTEIN"/>
    <property type="match status" value="1"/>
</dbReference>
<evidence type="ECO:0000256" key="9">
    <source>
        <dbReference type="ARBA" id="ARBA00023125"/>
    </source>
</evidence>
<dbReference type="Pfam" id="PF00096">
    <property type="entry name" value="zf-C2H2"/>
    <property type="match status" value="5"/>
</dbReference>
<evidence type="ECO:0000256" key="6">
    <source>
        <dbReference type="ARBA" id="ARBA00022771"/>
    </source>
</evidence>
<dbReference type="Proteomes" id="UP000838756">
    <property type="component" value="Unassembled WGS sequence"/>
</dbReference>
<keyword evidence="8" id="KW-0805">Transcription regulation</keyword>
<evidence type="ECO:0000256" key="1">
    <source>
        <dbReference type="ARBA" id="ARBA00004123"/>
    </source>
</evidence>
<dbReference type="FunFam" id="3.30.160.60:FF:000100">
    <property type="entry name" value="Zinc finger 45-like"/>
    <property type="match status" value="1"/>
</dbReference>
<dbReference type="InterPro" id="IPR056438">
    <property type="entry name" value="Znf-C2H2_CTCF"/>
</dbReference>
<feature type="domain" description="C2H2-type" evidence="14">
    <location>
        <begin position="933"/>
        <end position="960"/>
    </location>
</feature>
<dbReference type="GO" id="GO:0000978">
    <property type="term" value="F:RNA polymerase II cis-regulatory region sequence-specific DNA binding"/>
    <property type="evidence" value="ECO:0007669"/>
    <property type="project" value="TreeGrafter"/>
</dbReference>
<feature type="domain" description="C2H2-type" evidence="14">
    <location>
        <begin position="737"/>
        <end position="764"/>
    </location>
</feature>
<feature type="domain" description="C2H2-type" evidence="14">
    <location>
        <begin position="765"/>
        <end position="792"/>
    </location>
</feature>
<keyword evidence="9" id="KW-0238">DNA-binding</keyword>
<feature type="domain" description="C2H2-type" evidence="14">
    <location>
        <begin position="235"/>
        <end position="262"/>
    </location>
</feature>
<dbReference type="InterPro" id="IPR013087">
    <property type="entry name" value="Znf_C2H2_type"/>
</dbReference>
<reference evidence="15" key="1">
    <citation type="submission" date="2022-03" db="EMBL/GenBank/DDBJ databases">
        <authorList>
            <person name="Lindestad O."/>
        </authorList>
    </citation>
    <scope>NUCLEOTIDE SEQUENCE</scope>
</reference>
<feature type="domain" description="C2H2-type" evidence="14">
    <location>
        <begin position="793"/>
        <end position="820"/>
    </location>
</feature>
<evidence type="ECO:0000256" key="2">
    <source>
        <dbReference type="ARBA" id="ARBA00006991"/>
    </source>
</evidence>
<name>A0A8S4SG59_9NEOP</name>
<feature type="domain" description="C2H2-type" evidence="14">
    <location>
        <begin position="905"/>
        <end position="932"/>
    </location>
</feature>
<feature type="domain" description="C2H2-type" evidence="14">
    <location>
        <begin position="709"/>
        <end position="736"/>
    </location>
</feature>
<keyword evidence="16" id="KW-1185">Reference proteome</keyword>
<comment type="similarity">
    <text evidence="3">Belongs to the hunchback C2H2-type zinc-finger protein family.</text>
</comment>
<evidence type="ECO:0000256" key="5">
    <source>
        <dbReference type="ARBA" id="ARBA00022737"/>
    </source>
</evidence>
<gene>
    <name evidence="15" type="primary">jg16200</name>
    <name evidence="15" type="ORF">PAEG_LOCUS25630</name>
</gene>
<dbReference type="FunFam" id="3.30.160.60:FF:000446">
    <property type="entry name" value="Zinc finger protein"/>
    <property type="match status" value="2"/>
</dbReference>
<evidence type="ECO:0000259" key="14">
    <source>
        <dbReference type="PROSITE" id="PS50157"/>
    </source>
</evidence>
<feature type="domain" description="C2H2-type" evidence="14">
    <location>
        <begin position="681"/>
        <end position="708"/>
    </location>
</feature>
<dbReference type="SMART" id="SM00355">
    <property type="entry name" value="ZnF_C2H2"/>
    <property type="match status" value="20"/>
</dbReference>
<keyword evidence="7" id="KW-0862">Zinc</keyword>
<feature type="domain" description="C2H2-type" evidence="14">
    <location>
        <begin position="877"/>
        <end position="904"/>
    </location>
</feature>
<evidence type="ECO:0000256" key="3">
    <source>
        <dbReference type="ARBA" id="ARBA00007746"/>
    </source>
</evidence>
<comment type="subcellular location">
    <subcellularLocation>
        <location evidence="1">Nucleus</location>
    </subcellularLocation>
</comment>
<feature type="domain" description="C2H2-type" evidence="14">
    <location>
        <begin position="821"/>
        <end position="848"/>
    </location>
</feature>
<proteinExistence type="inferred from homology"/>
<keyword evidence="10" id="KW-0804">Transcription</keyword>
<evidence type="ECO:0000256" key="10">
    <source>
        <dbReference type="ARBA" id="ARBA00023163"/>
    </source>
</evidence>
<dbReference type="PANTHER" id="PTHR24393:SF15">
    <property type="entry name" value="IP01243P-RELATED"/>
    <property type="match status" value="1"/>
</dbReference>
<protein>
    <recommendedName>
        <fullName evidence="12">Zinc finger protein 865</fullName>
    </recommendedName>
</protein>
<evidence type="ECO:0000256" key="4">
    <source>
        <dbReference type="ARBA" id="ARBA00022723"/>
    </source>
</evidence>
<dbReference type="FunFam" id="3.30.160.60:FF:000630">
    <property type="entry name" value="Zinc finger protein 180"/>
    <property type="match status" value="1"/>
</dbReference>
<feature type="domain" description="C2H2-type" evidence="14">
    <location>
        <begin position="653"/>
        <end position="680"/>
    </location>
</feature>
<keyword evidence="5" id="KW-0677">Repeat</keyword>
<dbReference type="FunFam" id="3.30.160.60:FF:002319">
    <property type="entry name" value="Uncharacterized protein"/>
    <property type="match status" value="3"/>
</dbReference>
<evidence type="ECO:0000256" key="8">
    <source>
        <dbReference type="ARBA" id="ARBA00023015"/>
    </source>
</evidence>
<dbReference type="FunFam" id="3.30.160.60:FF:002069">
    <property type="entry name" value="Uncharacterized protein"/>
    <property type="match status" value="1"/>
</dbReference>
<comment type="similarity">
    <text evidence="2">Belongs to the krueppel C2H2-type zinc-finger protein family.</text>
</comment>
<evidence type="ECO:0000313" key="16">
    <source>
        <dbReference type="Proteomes" id="UP000838756"/>
    </source>
</evidence>
<dbReference type="FunFam" id="3.30.160.60:FF:001156">
    <property type="entry name" value="Zinc finger protein 407"/>
    <property type="match status" value="1"/>
</dbReference>
<feature type="domain" description="C2H2-type" evidence="14">
    <location>
        <begin position="263"/>
        <end position="290"/>
    </location>
</feature>
<accession>A0A8S4SG59</accession>
<feature type="domain" description="C2H2-type" evidence="14">
    <location>
        <begin position="849"/>
        <end position="876"/>
    </location>
</feature>
<evidence type="ECO:0000256" key="11">
    <source>
        <dbReference type="ARBA" id="ARBA00023242"/>
    </source>
</evidence>
<dbReference type="Pfam" id="PF23611">
    <property type="entry name" value="zf-C2H2_16"/>
    <property type="match status" value="1"/>
</dbReference>
<organism evidence="15 16">
    <name type="scientific">Pararge aegeria aegeria</name>
    <dbReference type="NCBI Taxonomy" id="348720"/>
    <lineage>
        <taxon>Eukaryota</taxon>
        <taxon>Metazoa</taxon>
        <taxon>Ecdysozoa</taxon>
        <taxon>Arthropoda</taxon>
        <taxon>Hexapoda</taxon>
        <taxon>Insecta</taxon>
        <taxon>Pterygota</taxon>
        <taxon>Neoptera</taxon>
        <taxon>Endopterygota</taxon>
        <taxon>Lepidoptera</taxon>
        <taxon>Glossata</taxon>
        <taxon>Ditrysia</taxon>
        <taxon>Papilionoidea</taxon>
        <taxon>Nymphalidae</taxon>
        <taxon>Satyrinae</taxon>
        <taxon>Satyrini</taxon>
        <taxon>Parargina</taxon>
        <taxon>Pararge</taxon>
    </lineage>
</organism>
<dbReference type="GO" id="GO:0008270">
    <property type="term" value="F:zinc ion binding"/>
    <property type="evidence" value="ECO:0007669"/>
    <property type="project" value="UniProtKB-KW"/>
</dbReference>
<dbReference type="PROSITE" id="PS50157">
    <property type="entry name" value="ZINC_FINGER_C2H2_2"/>
    <property type="match status" value="19"/>
</dbReference>
<keyword evidence="6 13" id="KW-0863">Zinc-finger</keyword>
<feature type="domain" description="C2H2-type" evidence="14">
    <location>
        <begin position="625"/>
        <end position="652"/>
    </location>
</feature>